<dbReference type="InterPro" id="IPR036322">
    <property type="entry name" value="WD40_repeat_dom_sf"/>
</dbReference>
<dbReference type="PROSITE" id="PS50082">
    <property type="entry name" value="WD_REPEATS_2"/>
    <property type="match status" value="1"/>
</dbReference>
<dbReference type="SMART" id="SM00320">
    <property type="entry name" value="WD40"/>
    <property type="match status" value="5"/>
</dbReference>
<dbReference type="EMBL" id="JAWIZZ010000047">
    <property type="protein sequence ID" value="KAK5779481.1"/>
    <property type="molecule type" value="Genomic_DNA"/>
</dbReference>
<dbReference type="GO" id="GO:0006893">
    <property type="term" value="P:Golgi to plasma membrane transport"/>
    <property type="evidence" value="ECO:0007669"/>
    <property type="project" value="TreeGrafter"/>
</dbReference>
<reference evidence="6" key="1">
    <citation type="submission" date="2023-07" db="EMBL/GenBank/DDBJ databases">
        <title>A draft genome of Kazachstania heterogenica Y-27499.</title>
        <authorList>
            <person name="Donic C."/>
            <person name="Kralova J.S."/>
            <person name="Fidel L."/>
            <person name="Ben-Dor S."/>
            <person name="Jung S."/>
        </authorList>
    </citation>
    <scope>NUCLEOTIDE SEQUENCE [LARGE SCALE GENOMIC DNA]</scope>
    <source>
        <strain evidence="6">Y27499</strain>
    </source>
</reference>
<dbReference type="GO" id="GO:0045159">
    <property type="term" value="F:myosin II binding"/>
    <property type="evidence" value="ECO:0007669"/>
    <property type="project" value="TreeGrafter"/>
</dbReference>
<dbReference type="GO" id="GO:0005096">
    <property type="term" value="F:GTPase activator activity"/>
    <property type="evidence" value="ECO:0007669"/>
    <property type="project" value="TreeGrafter"/>
</dbReference>
<protein>
    <recommendedName>
        <fullName evidence="4">Lethal giant larvae (Lgl)-like C-terminal domain-containing protein</fullName>
    </recommendedName>
</protein>
<proteinExistence type="inferred from homology"/>
<organism evidence="5 6">
    <name type="scientific">Arxiozyma heterogenica</name>
    <dbReference type="NCBI Taxonomy" id="278026"/>
    <lineage>
        <taxon>Eukaryota</taxon>
        <taxon>Fungi</taxon>
        <taxon>Dikarya</taxon>
        <taxon>Ascomycota</taxon>
        <taxon>Saccharomycotina</taxon>
        <taxon>Saccharomycetes</taxon>
        <taxon>Saccharomycetales</taxon>
        <taxon>Saccharomycetaceae</taxon>
        <taxon>Arxiozyma</taxon>
    </lineage>
</organism>
<evidence type="ECO:0000256" key="1">
    <source>
        <dbReference type="ARBA" id="ARBA00008070"/>
    </source>
</evidence>
<dbReference type="PANTHER" id="PTHR10241:SF25">
    <property type="entry name" value="TOMOSYN, ISOFORM C"/>
    <property type="match status" value="1"/>
</dbReference>
<feature type="repeat" description="WD" evidence="3">
    <location>
        <begin position="263"/>
        <end position="292"/>
    </location>
</feature>
<dbReference type="GO" id="GO:0005737">
    <property type="term" value="C:cytoplasm"/>
    <property type="evidence" value="ECO:0007669"/>
    <property type="project" value="TreeGrafter"/>
</dbReference>
<dbReference type="Proteomes" id="UP001306508">
    <property type="component" value="Unassembled WGS sequence"/>
</dbReference>
<dbReference type="SUPFAM" id="SSF50978">
    <property type="entry name" value="WD40 repeat-like"/>
    <property type="match status" value="1"/>
</dbReference>
<gene>
    <name evidence="5" type="ORF">RI543_003372</name>
</gene>
<dbReference type="InterPro" id="IPR001680">
    <property type="entry name" value="WD40_rpt"/>
</dbReference>
<dbReference type="InterPro" id="IPR013905">
    <property type="entry name" value="Lgl_C_dom"/>
</dbReference>
<evidence type="ECO:0000256" key="2">
    <source>
        <dbReference type="ARBA" id="ARBA00022483"/>
    </source>
</evidence>
<dbReference type="InterPro" id="IPR015943">
    <property type="entry name" value="WD40/YVTN_repeat-like_dom_sf"/>
</dbReference>
<dbReference type="GO" id="GO:0005886">
    <property type="term" value="C:plasma membrane"/>
    <property type="evidence" value="ECO:0007669"/>
    <property type="project" value="TreeGrafter"/>
</dbReference>
<accession>A0AAN7W246</accession>
<dbReference type="AlphaFoldDB" id="A0AAN7W246"/>
<dbReference type="Pfam" id="PF08596">
    <property type="entry name" value="Lgl_C"/>
    <property type="match status" value="1"/>
</dbReference>
<comment type="similarity">
    <text evidence="1">Belongs to the WD repeat L(2)GL family.</text>
</comment>
<comment type="caution">
    <text evidence="5">The sequence shown here is derived from an EMBL/GenBank/DDBJ whole genome shotgun (WGS) entry which is preliminary data.</text>
</comment>
<dbReference type="PANTHER" id="PTHR10241">
    <property type="entry name" value="LETHAL 2 GIANT LARVAE PROTEIN"/>
    <property type="match status" value="1"/>
</dbReference>
<evidence type="ECO:0000259" key="4">
    <source>
        <dbReference type="Pfam" id="PF08596"/>
    </source>
</evidence>
<dbReference type="GO" id="GO:0006887">
    <property type="term" value="P:exocytosis"/>
    <property type="evidence" value="ECO:0007669"/>
    <property type="project" value="UniProtKB-KW"/>
</dbReference>
<keyword evidence="3" id="KW-0853">WD repeat</keyword>
<keyword evidence="6" id="KW-1185">Reference proteome</keyword>
<evidence type="ECO:0000313" key="5">
    <source>
        <dbReference type="EMBL" id="KAK5779481.1"/>
    </source>
</evidence>
<sequence>MFHKSSFSPITKVFTTVNLPDRTKKLVNHEEHTNKRSFKKNINWDEIFNLKGKDTFGLTGKPIKIAYDGVQGLMAIATDNSKLHVYGQRQIDFVFTLTKNTIIKYMAFVMNKFIFLVDSLNRLITLSLESKELYKMRVQPFSITCIETDPVVSWVLLGLADGTILVYDVVEDRISNYMINNLQKLANFEDSNENSEVVCIKWNPKDLGTVLISYKKLTVLYSLTEQSVKQTFVYQVPQNVPGSNNSSNPKRVRRGPSVIQSLFHPNSLFVLTIHDDNSLVFWDVNTGKLIQARTLFDEDINVPRSPQQQSTTQEHASPNLKALWVCQSKPEYTTLFISDSSSYPDINIQSIIMINFGRTPFYSLTSYESISHYFSRTTQQTLLPIQSQFPIKELVSIATETPFYAGNHNPEMILVLLQNGEIEALSYPKTHFVNEGPLFPYGISWIWPQTTIVKAVDIDENTWQNLSSVTTQSLGILEGGRLVSSSDSSKCQTNDYTLLITGHSNGIVRIWNTNSSQYDCKTLFEMNTSRILNIGIKTAIKHISFSPKNLEMASATENGDIVFYRFEANQYYSGQKLTMDQDMITKFRRFSLSAVDSFLVDVRERASPRKKYGFMPQFAIHTRHGPVTSLYLSSLNILVAAYHDGYLVVINLITETIIYNKNINDIFLSQSNYVSSINISIMTYADEDYLSTLLICGTDLGQMMIFKIVPDDVDELKVTFMKTTSMLVHNKIEDIQIFVNESFNSHKDESTIELRKCNTKGKIILISCREVCIVCPGKERKRLFTKYFNNSIISGQLCSNMPIPLKKNNSFFITLSLNKEIRIFSLPDFSQVSKLALPEYISQVLSGCITEKGNILVKDDTYHSVLLSFFSNGGDSSKIGMDNMVLYNPNHEHFSRPQVNSLQWMRGTHHVTLNELNKVFSTDLYHDYYNPRLLKKFEEANYKLGNHMVQDVKTTTMPVQIPRSKSLFRTASKKVGHKFEEKLDGVLTPVEDKFNTGIKNTRRNVFKTAF</sequence>
<keyword evidence="2" id="KW-0268">Exocytosis</keyword>
<feature type="domain" description="Lethal giant larvae (Lgl)-like C-terminal" evidence="4">
    <location>
        <begin position="539"/>
        <end position="918"/>
    </location>
</feature>
<dbReference type="GO" id="GO:0019905">
    <property type="term" value="F:syntaxin binding"/>
    <property type="evidence" value="ECO:0007669"/>
    <property type="project" value="TreeGrafter"/>
</dbReference>
<evidence type="ECO:0000313" key="6">
    <source>
        <dbReference type="Proteomes" id="UP001306508"/>
    </source>
</evidence>
<evidence type="ECO:0000256" key="3">
    <source>
        <dbReference type="PROSITE-ProRule" id="PRU00221"/>
    </source>
</evidence>
<dbReference type="Gene3D" id="2.130.10.10">
    <property type="entry name" value="YVTN repeat-like/Quinoprotein amine dehydrogenase"/>
    <property type="match status" value="2"/>
</dbReference>
<name>A0AAN7W246_9SACH</name>